<dbReference type="AlphaFoldDB" id="A0AAX4P7N6"/>
<evidence type="ECO:0000313" key="2">
    <source>
        <dbReference type="EMBL" id="WZN62046.1"/>
    </source>
</evidence>
<keyword evidence="1" id="KW-1133">Transmembrane helix</keyword>
<gene>
    <name evidence="2" type="ORF">HKI87_05g35820</name>
</gene>
<feature type="transmembrane region" description="Helical" evidence="1">
    <location>
        <begin position="388"/>
        <end position="408"/>
    </location>
</feature>
<dbReference type="Proteomes" id="UP001472866">
    <property type="component" value="Chromosome 05"/>
</dbReference>
<protein>
    <submittedName>
        <fullName evidence="2">Vacuole membrane protein</fullName>
    </submittedName>
</protein>
<dbReference type="EMBL" id="CP151505">
    <property type="protein sequence ID" value="WZN62046.1"/>
    <property type="molecule type" value="Genomic_DNA"/>
</dbReference>
<keyword evidence="1" id="KW-0812">Transmembrane</keyword>
<organism evidence="2 3">
    <name type="scientific">Chloropicon roscoffensis</name>
    <dbReference type="NCBI Taxonomy" id="1461544"/>
    <lineage>
        <taxon>Eukaryota</taxon>
        <taxon>Viridiplantae</taxon>
        <taxon>Chlorophyta</taxon>
        <taxon>Chloropicophyceae</taxon>
        <taxon>Chloropicales</taxon>
        <taxon>Chloropicaceae</taxon>
        <taxon>Chloropicon</taxon>
    </lineage>
</organism>
<reference evidence="2 3" key="1">
    <citation type="submission" date="2024-03" db="EMBL/GenBank/DDBJ databases">
        <title>Complete genome sequence of the green alga Chloropicon roscoffensis RCC1871.</title>
        <authorList>
            <person name="Lemieux C."/>
            <person name="Pombert J.-F."/>
            <person name="Otis C."/>
            <person name="Turmel M."/>
        </authorList>
    </citation>
    <scope>NUCLEOTIDE SEQUENCE [LARGE SCALE GENOMIC DNA]</scope>
    <source>
        <strain evidence="2 3">RCC1871</strain>
    </source>
</reference>
<keyword evidence="3" id="KW-1185">Reference proteome</keyword>
<accession>A0AAX4P7N6</accession>
<proteinExistence type="predicted"/>
<keyword evidence="1" id="KW-0472">Membrane</keyword>
<evidence type="ECO:0000256" key="1">
    <source>
        <dbReference type="SAM" id="Phobius"/>
    </source>
</evidence>
<sequence>MGTLEKLSRTFTPRKYKRIRKLSQTLEAERRSLSILRRPIKTLYYFNLMLWKLIISGVRNTYHRKAVRRSVLLCLAIYAGLKATDRADVVESSLSFISWWVGLGILSSIGLGTGMHSGLLFLWPHVFRVVTTVEKCGHTDFESYSDVWGTRGDHAFSCKLDVTPKGEVGALGLWKKVGLECFLWGLGTAIGEIPPYALCYSARTAGKKNEDFEEAFSSEGGGDKGALSGYMGSWLDWMLRLVEKHGLAAVVLLSAWPNAAFDMCGMACGHFLMPFWTFFVGLVIGKACIKVHLQCAVFLALFRESSRSAILSYLRRSLAVQVPLLGGERNLGDFLSEAIVKSVENIRDGTAGGASSSSRGSLVEDFREGIKSVPNFLAFLKGAMPSPVSLAMMMIVAIFIISCIEQLARQYKAEEDEKTVESAAKED</sequence>
<name>A0AAX4P7N6_9CHLO</name>
<evidence type="ECO:0000313" key="3">
    <source>
        <dbReference type="Proteomes" id="UP001472866"/>
    </source>
</evidence>